<dbReference type="Proteomes" id="UP001209854">
    <property type="component" value="Unassembled WGS sequence"/>
</dbReference>
<dbReference type="PANTHER" id="PTHR40396">
    <property type="entry name" value="ATPASE-LIKE PROTEIN"/>
    <property type="match status" value="1"/>
</dbReference>
<comment type="caution">
    <text evidence="2">The sequence shown here is derived from an EMBL/GenBank/DDBJ whole genome shotgun (WGS) entry which is preliminary data.</text>
</comment>
<reference evidence="2 3" key="1">
    <citation type="submission" date="2022-10" db="EMBL/GenBank/DDBJ databases">
        <title>High-quality genome sequences of two octocoral-associated bacteria, Endozoicomonas euniceicola EF212 and Endozoicomonas gorgoniicola PS125.</title>
        <authorList>
            <person name="Chiou Y.-J."/>
            <person name="Chen Y.-H."/>
        </authorList>
    </citation>
    <scope>NUCLEOTIDE SEQUENCE [LARGE SCALE GENOMIC DNA]</scope>
    <source>
        <strain evidence="2 3">PS125</strain>
    </source>
</reference>
<dbReference type="InterPro" id="IPR003959">
    <property type="entry name" value="ATPase_AAA_core"/>
</dbReference>
<dbReference type="Gene3D" id="3.40.50.300">
    <property type="entry name" value="P-loop containing nucleotide triphosphate hydrolases"/>
    <property type="match status" value="1"/>
</dbReference>
<evidence type="ECO:0000313" key="3">
    <source>
        <dbReference type="Proteomes" id="UP001209854"/>
    </source>
</evidence>
<dbReference type="RefSeq" id="WP_262565329.1">
    <property type="nucleotide sequence ID" value="NZ_JAPFCC010000001.1"/>
</dbReference>
<feature type="domain" description="ATPase AAA-type core" evidence="1">
    <location>
        <begin position="227"/>
        <end position="321"/>
    </location>
</feature>
<accession>A0ABT3N1S3</accession>
<dbReference type="PIRSF" id="PIRSF029347">
    <property type="entry name" value="RecF"/>
    <property type="match status" value="1"/>
</dbReference>
<proteinExistence type="predicted"/>
<dbReference type="SUPFAM" id="SSF52540">
    <property type="entry name" value="P-loop containing nucleoside triphosphate hydrolases"/>
    <property type="match status" value="1"/>
</dbReference>
<dbReference type="Pfam" id="PF13304">
    <property type="entry name" value="AAA_21"/>
    <property type="match status" value="2"/>
</dbReference>
<evidence type="ECO:0000313" key="2">
    <source>
        <dbReference type="EMBL" id="MCW7555580.1"/>
    </source>
</evidence>
<keyword evidence="3" id="KW-1185">Reference proteome</keyword>
<feature type="domain" description="ATPase AAA-type core" evidence="1">
    <location>
        <begin position="27"/>
        <end position="119"/>
    </location>
</feature>
<organism evidence="2 3">
    <name type="scientific">Endozoicomonas gorgoniicola</name>
    <dbReference type="NCBI Taxonomy" id="1234144"/>
    <lineage>
        <taxon>Bacteria</taxon>
        <taxon>Pseudomonadati</taxon>
        <taxon>Pseudomonadota</taxon>
        <taxon>Gammaproteobacteria</taxon>
        <taxon>Oceanospirillales</taxon>
        <taxon>Endozoicomonadaceae</taxon>
        <taxon>Endozoicomonas</taxon>
    </lineage>
</organism>
<dbReference type="InterPro" id="IPR027417">
    <property type="entry name" value="P-loop_NTPase"/>
</dbReference>
<protein>
    <submittedName>
        <fullName evidence="2">AAA family ATPase</fullName>
    </submittedName>
</protein>
<name>A0ABT3N1S3_9GAMM</name>
<dbReference type="InterPro" id="IPR014555">
    <property type="entry name" value="RecF-like"/>
</dbReference>
<evidence type="ECO:0000259" key="1">
    <source>
        <dbReference type="Pfam" id="PF13304"/>
    </source>
</evidence>
<dbReference type="PANTHER" id="PTHR40396:SF1">
    <property type="entry name" value="ATPASE AAA-TYPE CORE DOMAIN-CONTAINING PROTEIN"/>
    <property type="match status" value="1"/>
</dbReference>
<sequence length="371" mass="41162">MNIKKIRLQGYKSAADIVLENVSPFSMFAGPNGSGKSNLADGLAFFSAIVRSGAEQAIRAFGGYSQIHCFKFRKARATTAALEIEILLKEKTYHYSIKLFQMDAAPQLEEKLTVDGEVFIRRKRGDAPTIKLAAEQGMQTLPDYPDELSALMLAKFLPIYKLLANIRVFRFDPLGAKEPDIASADASELDGHGRNVATMLSVLEKNRGFREEILEWIELLVPGMAKVTTEQQRLDGRTIIKFKEEGTKDFFPANLISDGTIYALCIMTAVLSREGGLGITFIEEPERGIHPQAIAELVSLMRDYASTEHPVFVTTHSESIVRSGSQSELWVINKVGGKTQLKNAALNGVELGDLNLDKVWLMNFFDGELPW</sequence>
<gene>
    <name evidence="2" type="ORF">NX722_23735</name>
</gene>
<dbReference type="EMBL" id="JAPFCC010000001">
    <property type="protein sequence ID" value="MCW7555580.1"/>
    <property type="molecule type" value="Genomic_DNA"/>
</dbReference>